<name>A0ABS8VRW9_DATST</name>
<dbReference type="Proteomes" id="UP000823775">
    <property type="component" value="Unassembled WGS sequence"/>
</dbReference>
<accession>A0ABS8VRW9</accession>
<comment type="caution">
    <text evidence="1">The sequence shown here is derived from an EMBL/GenBank/DDBJ whole genome shotgun (WGS) entry which is preliminary data.</text>
</comment>
<evidence type="ECO:0000313" key="2">
    <source>
        <dbReference type="Proteomes" id="UP000823775"/>
    </source>
</evidence>
<protein>
    <submittedName>
        <fullName evidence="1">Uncharacterized protein</fullName>
    </submittedName>
</protein>
<gene>
    <name evidence="1" type="ORF">HAX54_040891</name>
</gene>
<sequence length="77" mass="8286">NFGILDPGILLDHVHCSGLSTATADPLQRRVTHCGESIAARHTVLQRNLLSQILMGILRLPSQSCPPVYPISSTILA</sequence>
<dbReference type="EMBL" id="JACEIK010005834">
    <property type="protein sequence ID" value="MCE0482270.1"/>
    <property type="molecule type" value="Genomic_DNA"/>
</dbReference>
<organism evidence="1 2">
    <name type="scientific">Datura stramonium</name>
    <name type="common">Jimsonweed</name>
    <name type="synonym">Common thornapple</name>
    <dbReference type="NCBI Taxonomy" id="4076"/>
    <lineage>
        <taxon>Eukaryota</taxon>
        <taxon>Viridiplantae</taxon>
        <taxon>Streptophyta</taxon>
        <taxon>Embryophyta</taxon>
        <taxon>Tracheophyta</taxon>
        <taxon>Spermatophyta</taxon>
        <taxon>Magnoliopsida</taxon>
        <taxon>eudicotyledons</taxon>
        <taxon>Gunneridae</taxon>
        <taxon>Pentapetalae</taxon>
        <taxon>asterids</taxon>
        <taxon>lamiids</taxon>
        <taxon>Solanales</taxon>
        <taxon>Solanaceae</taxon>
        <taxon>Solanoideae</taxon>
        <taxon>Datureae</taxon>
        <taxon>Datura</taxon>
    </lineage>
</organism>
<feature type="non-terminal residue" evidence="1">
    <location>
        <position position="1"/>
    </location>
</feature>
<proteinExistence type="predicted"/>
<reference evidence="1 2" key="1">
    <citation type="journal article" date="2021" name="BMC Genomics">
        <title>Datura genome reveals duplications of psychoactive alkaloid biosynthetic genes and high mutation rate following tissue culture.</title>
        <authorList>
            <person name="Rajewski A."/>
            <person name="Carter-House D."/>
            <person name="Stajich J."/>
            <person name="Litt A."/>
        </authorList>
    </citation>
    <scope>NUCLEOTIDE SEQUENCE [LARGE SCALE GENOMIC DNA]</scope>
    <source>
        <strain evidence="1">AR-01</strain>
    </source>
</reference>
<keyword evidence="2" id="KW-1185">Reference proteome</keyword>
<evidence type="ECO:0000313" key="1">
    <source>
        <dbReference type="EMBL" id="MCE0482270.1"/>
    </source>
</evidence>